<dbReference type="InterPro" id="IPR022081">
    <property type="entry name" value="DUF3631"/>
</dbReference>
<protein>
    <recommendedName>
        <fullName evidence="2">DUF3631 domain-containing protein</fullName>
    </recommendedName>
</protein>
<gene>
    <name evidence="3" type="ORF">DAVIS_00257</name>
</gene>
<evidence type="ECO:0000256" key="1">
    <source>
        <dbReference type="SAM" id="MobiDB-lite"/>
    </source>
</evidence>
<dbReference type="Pfam" id="PF12307">
    <property type="entry name" value="DUF3631"/>
    <property type="match status" value="1"/>
</dbReference>
<dbReference type="EMBL" id="PEDF01000013">
    <property type="protein sequence ID" value="RFZ47545.1"/>
    <property type="molecule type" value="Genomic_DNA"/>
</dbReference>
<dbReference type="AlphaFoldDB" id="A0A3E2N2D4"/>
<dbReference type="Proteomes" id="UP000257451">
    <property type="component" value="Unassembled WGS sequence"/>
</dbReference>
<comment type="caution">
    <text evidence="3">The sequence shown here is derived from an EMBL/GenBank/DDBJ whole genome shotgun (WGS) entry which is preliminary data.</text>
</comment>
<name>A0A3E2N2D4_MYCMR</name>
<organism evidence="3 4">
    <name type="scientific">Mycobacterium marinum</name>
    <dbReference type="NCBI Taxonomy" id="1781"/>
    <lineage>
        <taxon>Bacteria</taxon>
        <taxon>Bacillati</taxon>
        <taxon>Actinomycetota</taxon>
        <taxon>Actinomycetes</taxon>
        <taxon>Mycobacteriales</taxon>
        <taxon>Mycobacteriaceae</taxon>
        <taxon>Mycobacterium</taxon>
        <taxon>Mycobacterium ulcerans group</taxon>
    </lineage>
</organism>
<evidence type="ECO:0000313" key="4">
    <source>
        <dbReference type="Proteomes" id="UP000257451"/>
    </source>
</evidence>
<accession>A0A3E2N2D4</accession>
<evidence type="ECO:0000259" key="2">
    <source>
        <dbReference type="Pfam" id="PF12307"/>
    </source>
</evidence>
<sequence length="726" mass="78803">MGDFRDYLDACVGDATGVLHIAVGYDGYFDPKGKYKHREWVPSHFDWPAEADRAEREILREAATADVYVCPTLMVAEKRAKGAAADRLNVKADIDGEVDLDKVREVGGFAVLSGSPGHAHVYVPLAETVPAHHYTALCRALGAYLGHADSKIADNDVLRPPGTHNHKPTALDGSPPAPVDFVIRPSGVRVDPQTLAALLGVELAATPAPTTADVAVVEAVDLALYPHVRTALGKATGDRSADTMRVVGACHNAGLTLAQTRYVVTSRDDLRTRLNDRNDDDVLTCWLKATDARQNVKEVRPDQISNNKSSPVSAPKPPPAQPVNGAELLDDIRDFLARFVVYPNPHGLVAHVLWIVHTWLMCCWESTPRMAFLSPEPGSGKSRALEVTEPLIPNPVHAVNTTSAYLFRKVADSGGKPTILYDEIDTVFGPRAKENEDIRGMLNAGHRKGAKAGRCVVRGKNIETEELDAYCAVMLAGLDDLPDTLMSRSIVNRMQRRAPTEPVEPWRPRINGPKAEALRQRIEAWADSVRDRAGGLWPEMPPGVQDRDADVWEAPLAVAELAGGHWPETARVAAVTLVTASKAGAPSVGVQLLRDLKVVFDTQGEERLSTESLLTELRGIEESPWGVIRRGEPLDARGLAQRLRKYGIKPDLQRTNEGVSRGYTRAQFADAWSRYACTESVTSVTSDIPGAEPHPLCGSCQATLERPESIARGHCAECALRQGGAA</sequence>
<reference evidence="3 4" key="1">
    <citation type="journal article" date="2018" name="Sci. Rep.">
        <title>Extensive genomic diversity among Mycobacterium marinum strains revealed by whole genome sequencing.</title>
        <authorList>
            <person name="Das S."/>
            <person name="Pettersson B.M."/>
            <person name="Behra P.R."/>
            <person name="Mallick A."/>
            <person name="Cheramie M."/>
            <person name="Ramesh M."/>
            <person name="Shirreff L."/>
            <person name="DuCote T."/>
            <person name="Dasgupta S."/>
            <person name="Ennis D.G."/>
            <person name="Kirsebom L.A."/>
        </authorList>
    </citation>
    <scope>NUCLEOTIDE SEQUENCE [LARGE SCALE GENOMIC DNA]</scope>
    <source>
        <strain evidence="3 4">Davis1</strain>
    </source>
</reference>
<proteinExistence type="predicted"/>
<feature type="domain" description="DUF3631" evidence="2">
    <location>
        <begin position="493"/>
        <end position="675"/>
    </location>
</feature>
<evidence type="ECO:0000313" key="3">
    <source>
        <dbReference type="EMBL" id="RFZ47545.1"/>
    </source>
</evidence>
<feature type="region of interest" description="Disordered" evidence="1">
    <location>
        <begin position="297"/>
        <end position="325"/>
    </location>
</feature>